<evidence type="ECO:0000259" key="2">
    <source>
        <dbReference type="PROSITE" id="PS50943"/>
    </source>
</evidence>
<dbReference type="Pfam" id="PF01381">
    <property type="entry name" value="HTH_3"/>
    <property type="match status" value="1"/>
</dbReference>
<accession>A0A948T3L6</accession>
<dbReference type="InterPro" id="IPR010982">
    <property type="entry name" value="Lambda_DNA-bd_dom_sf"/>
</dbReference>
<proteinExistence type="predicted"/>
<dbReference type="SMART" id="SM00530">
    <property type="entry name" value="HTH_XRE"/>
    <property type="match status" value="1"/>
</dbReference>
<evidence type="ECO:0000313" key="4">
    <source>
        <dbReference type="Proteomes" id="UP000713596"/>
    </source>
</evidence>
<dbReference type="PANTHER" id="PTHR46558">
    <property type="entry name" value="TRACRIPTIONAL REGULATORY PROTEIN-RELATED-RELATED"/>
    <property type="match status" value="1"/>
</dbReference>
<name>A0A948T3L6_9FIRM</name>
<dbReference type="SUPFAM" id="SSF47413">
    <property type="entry name" value="lambda repressor-like DNA-binding domains"/>
    <property type="match status" value="1"/>
</dbReference>
<reference evidence="3" key="1">
    <citation type="journal article" date="2021" name="PeerJ">
        <title>Extensive microbial diversity within the chicken gut microbiome revealed by metagenomics and culture.</title>
        <authorList>
            <person name="Gilroy R."/>
            <person name="Ravi A."/>
            <person name="Getino M."/>
            <person name="Pursley I."/>
            <person name="Horton D.L."/>
            <person name="Alikhan N.F."/>
            <person name="Baker D."/>
            <person name="Gharbi K."/>
            <person name="Hall N."/>
            <person name="Watson M."/>
            <person name="Adriaenssens E.M."/>
            <person name="Foster-Nyarko E."/>
            <person name="Jarju S."/>
            <person name="Secka A."/>
            <person name="Antonio M."/>
            <person name="Oren A."/>
            <person name="Chaudhuri R.R."/>
            <person name="La Ragione R."/>
            <person name="Hildebrand F."/>
            <person name="Pallen M.J."/>
        </authorList>
    </citation>
    <scope>NUCLEOTIDE SEQUENCE</scope>
    <source>
        <strain evidence="3">B5_2728</strain>
    </source>
</reference>
<reference evidence="3" key="2">
    <citation type="submission" date="2021-04" db="EMBL/GenBank/DDBJ databases">
        <authorList>
            <person name="Gilroy R."/>
        </authorList>
    </citation>
    <scope>NUCLEOTIDE SEQUENCE</scope>
    <source>
        <strain evidence="3">B5_2728</strain>
    </source>
</reference>
<dbReference type="PANTHER" id="PTHR46558:SF11">
    <property type="entry name" value="HTH-TYPE TRANSCRIPTIONAL REGULATOR XRE"/>
    <property type="match status" value="1"/>
</dbReference>
<dbReference type="Gene3D" id="1.10.260.40">
    <property type="entry name" value="lambda repressor-like DNA-binding domains"/>
    <property type="match status" value="1"/>
</dbReference>
<sequence>MKINEVIKERRLAKGLTQEQVAKYLGVTAPAVNKWEKGASYPDITLLPALARLLGTDLNTLLSFKEELTEREIALFLNDLAQLAQEKGLESAYTHAMEKVQEYPTCYPLLLNVAAFLDGFAVLQGKQDSIPEYRATAESLYQRALCSEDSRTKHLAQSKLISRCMERKEYDKAQELLDQLPDKSPVDKKQLQIKLLIAQDKFGEAAKLEEEKLLSTTQELASTLLTLMDIAIKEGRMDDAEYIADVYQKSAKAFDLGEYSSYLSHFELYSRCKNRMKFLKVLVPMLKSLTRPWEINQSPLYCHLKTKPVEKGFGYNIRNTLIKSIREDANLDFVQGSKELEDALKPFDAEKENPL</sequence>
<comment type="caution">
    <text evidence="3">The sequence shown here is derived from an EMBL/GenBank/DDBJ whole genome shotgun (WGS) entry which is preliminary data.</text>
</comment>
<evidence type="ECO:0000256" key="1">
    <source>
        <dbReference type="ARBA" id="ARBA00023125"/>
    </source>
</evidence>
<dbReference type="EMBL" id="JAHLFP010000067">
    <property type="protein sequence ID" value="MBU3806729.1"/>
    <property type="molecule type" value="Genomic_DNA"/>
</dbReference>
<dbReference type="GO" id="GO:0003677">
    <property type="term" value="F:DNA binding"/>
    <property type="evidence" value="ECO:0007669"/>
    <property type="project" value="UniProtKB-KW"/>
</dbReference>
<dbReference type="Proteomes" id="UP000713596">
    <property type="component" value="Unassembled WGS sequence"/>
</dbReference>
<keyword evidence="1" id="KW-0238">DNA-binding</keyword>
<protein>
    <submittedName>
        <fullName evidence="3">Helix-turn-helix domain-containing protein</fullName>
    </submittedName>
</protein>
<dbReference type="PROSITE" id="PS50943">
    <property type="entry name" value="HTH_CROC1"/>
    <property type="match status" value="1"/>
</dbReference>
<dbReference type="CDD" id="cd00093">
    <property type="entry name" value="HTH_XRE"/>
    <property type="match status" value="1"/>
</dbReference>
<organism evidence="3 4">
    <name type="scientific">Candidatus Allofournierella pullistercoris</name>
    <dbReference type="NCBI Taxonomy" id="2838597"/>
    <lineage>
        <taxon>Bacteria</taxon>
        <taxon>Bacillati</taxon>
        <taxon>Bacillota</taxon>
        <taxon>Clostridia</taxon>
        <taxon>Eubacteriales</taxon>
        <taxon>Oscillospiraceae</taxon>
        <taxon>Allofournierella</taxon>
    </lineage>
</organism>
<feature type="domain" description="HTH cro/C1-type" evidence="2">
    <location>
        <begin position="7"/>
        <end position="61"/>
    </location>
</feature>
<dbReference type="AlphaFoldDB" id="A0A948T3L6"/>
<evidence type="ECO:0000313" key="3">
    <source>
        <dbReference type="EMBL" id="MBU3806729.1"/>
    </source>
</evidence>
<dbReference type="InterPro" id="IPR001387">
    <property type="entry name" value="Cro/C1-type_HTH"/>
</dbReference>
<gene>
    <name evidence="3" type="ORF">H9882_07570</name>
</gene>